<evidence type="ECO:0000313" key="7">
    <source>
        <dbReference type="Proteomes" id="UP000693892"/>
    </source>
</evidence>
<keyword evidence="4" id="KW-0560">Oxidoreductase</keyword>
<dbReference type="PANTHER" id="PTHR36843:SF1">
    <property type="entry name" value="COPROHEME DECARBOXYLASE"/>
    <property type="match status" value="1"/>
</dbReference>
<evidence type="ECO:0000313" key="6">
    <source>
        <dbReference type="EMBL" id="CAG7609123.1"/>
    </source>
</evidence>
<feature type="region of interest" description="Disordered" evidence="5">
    <location>
        <begin position="1"/>
        <end position="20"/>
    </location>
</feature>
<dbReference type="Pfam" id="PF06778">
    <property type="entry name" value="Chlor_dismutase"/>
    <property type="match status" value="1"/>
</dbReference>
<protein>
    <recommendedName>
        <fullName evidence="1 4">Coproheme decarboxylase</fullName>
        <ecNumber evidence="4">1.3.98.5</ecNumber>
    </recommendedName>
    <alternativeName>
        <fullName evidence="2 4">Coproheme III oxidative decarboxylase</fullName>
    </alternativeName>
    <alternativeName>
        <fullName evidence="3 4">Hydrogen peroxide-dependent heme synthase</fullName>
    </alternativeName>
</protein>
<keyword evidence="7" id="KW-1185">Reference proteome</keyword>
<keyword evidence="4" id="KW-0479">Metal-binding</keyword>
<organism evidence="6 7">
    <name type="scientific">Leucobacter soli</name>
    <dbReference type="NCBI Taxonomy" id="2812850"/>
    <lineage>
        <taxon>Bacteria</taxon>
        <taxon>Bacillati</taxon>
        <taxon>Actinomycetota</taxon>
        <taxon>Actinomycetes</taxon>
        <taxon>Micrococcales</taxon>
        <taxon>Microbacteriaceae</taxon>
        <taxon>Leucobacter</taxon>
    </lineage>
</organism>
<dbReference type="HAMAP" id="MF_02244">
    <property type="entry name" value="Coproheme_decarbox_2"/>
    <property type="match status" value="1"/>
</dbReference>
<dbReference type="RefSeq" id="WP_382335072.1">
    <property type="nucleotide sequence ID" value="NZ_CAJVAP010000011.1"/>
</dbReference>
<feature type="binding site" description="axial binding residue" evidence="4">
    <location>
        <position position="170"/>
    </location>
    <ligand>
        <name>Fe-coproporphyrin III</name>
        <dbReference type="ChEBI" id="CHEBI:68438"/>
    </ligand>
    <ligandPart>
        <name>Fe</name>
        <dbReference type="ChEBI" id="CHEBI:18248"/>
    </ligandPart>
</feature>
<dbReference type="GO" id="GO:0016634">
    <property type="term" value="F:oxidoreductase activity, acting on the CH-CH group of donors, oxygen as acceptor"/>
    <property type="evidence" value="ECO:0007669"/>
    <property type="project" value="UniProtKB-UniRule"/>
</dbReference>
<dbReference type="Proteomes" id="UP000693892">
    <property type="component" value="Unassembled WGS sequence"/>
</dbReference>
<dbReference type="EC" id="1.3.98.5" evidence="4"/>
<comment type="function">
    <text evidence="4">Involved in coproporphyrin-dependent heme b biosynthesis. Catalyzes the decarboxylation of Fe-coproporphyrin III (coproheme) to heme b (protoheme IX), the last step of the pathway. The reaction occurs in a stepwise manner with a three-propionate intermediate.</text>
</comment>
<comment type="pathway">
    <text evidence="4">Porphyrin-containing compound metabolism; protoheme biosynthesis.</text>
</comment>
<dbReference type="NCBIfam" id="NF042928">
    <property type="entry name" value="HemQ_actino"/>
    <property type="match status" value="1"/>
</dbReference>
<proteinExistence type="inferred from homology"/>
<dbReference type="AlphaFoldDB" id="A0A916JX61"/>
<evidence type="ECO:0000256" key="2">
    <source>
        <dbReference type="ARBA" id="ARBA00029882"/>
    </source>
</evidence>
<comment type="catalytic activity">
    <reaction evidence="4">
        <text>Fe-coproporphyrin III + 2 H2O2 + 2 H(+) = heme b + 2 CO2 + 4 H2O</text>
        <dbReference type="Rhea" id="RHEA:56516"/>
        <dbReference type="ChEBI" id="CHEBI:15377"/>
        <dbReference type="ChEBI" id="CHEBI:15378"/>
        <dbReference type="ChEBI" id="CHEBI:16240"/>
        <dbReference type="ChEBI" id="CHEBI:16526"/>
        <dbReference type="ChEBI" id="CHEBI:60344"/>
        <dbReference type="ChEBI" id="CHEBI:68438"/>
        <dbReference type="EC" id="1.3.98.5"/>
    </reaction>
</comment>
<evidence type="ECO:0000256" key="4">
    <source>
        <dbReference type="HAMAP-Rule" id="MF_02244"/>
    </source>
</evidence>
<reference evidence="6" key="1">
    <citation type="submission" date="2021-06" db="EMBL/GenBank/DDBJ databases">
        <authorList>
            <person name="Criscuolo A."/>
        </authorList>
    </citation>
    <scope>NUCLEOTIDE SEQUENCE</scope>
    <source>
        <strain evidence="6">CIP111803</strain>
    </source>
</reference>
<evidence type="ECO:0000256" key="1">
    <source>
        <dbReference type="ARBA" id="ARBA00014413"/>
    </source>
</evidence>
<dbReference type="GO" id="GO:0020037">
    <property type="term" value="F:heme binding"/>
    <property type="evidence" value="ECO:0007669"/>
    <property type="project" value="InterPro"/>
</dbReference>
<keyword evidence="4" id="KW-0350">Heme biosynthesis</keyword>
<keyword evidence="4" id="KW-0349">Heme</keyword>
<comment type="catalytic activity">
    <reaction evidence="4">
        <text>Fe-coproporphyrin III + H2O2 + H(+) = harderoheme III + CO2 + 2 H2O</text>
        <dbReference type="Rhea" id="RHEA:57940"/>
        <dbReference type="ChEBI" id="CHEBI:15377"/>
        <dbReference type="ChEBI" id="CHEBI:15378"/>
        <dbReference type="ChEBI" id="CHEBI:16240"/>
        <dbReference type="ChEBI" id="CHEBI:16526"/>
        <dbReference type="ChEBI" id="CHEBI:68438"/>
        <dbReference type="ChEBI" id="CHEBI:142463"/>
    </reaction>
</comment>
<evidence type="ECO:0000256" key="5">
    <source>
        <dbReference type="SAM" id="MobiDB-lite"/>
    </source>
</evidence>
<comment type="catalytic activity">
    <reaction evidence="4">
        <text>harderoheme III + H2O2 + H(+) = heme b + CO2 + 2 H2O</text>
        <dbReference type="Rhea" id="RHEA:57944"/>
        <dbReference type="ChEBI" id="CHEBI:15377"/>
        <dbReference type="ChEBI" id="CHEBI:15378"/>
        <dbReference type="ChEBI" id="CHEBI:16240"/>
        <dbReference type="ChEBI" id="CHEBI:16526"/>
        <dbReference type="ChEBI" id="CHEBI:60344"/>
        <dbReference type="ChEBI" id="CHEBI:142463"/>
    </reaction>
</comment>
<comment type="caution">
    <text evidence="6">The sequence shown here is derived from an EMBL/GenBank/DDBJ whole genome shotgun (WGS) entry which is preliminary data.</text>
</comment>
<accession>A0A916JX61</accession>
<dbReference type="InterPro" id="IPR010644">
    <property type="entry name" value="ChdC/CLD"/>
</dbReference>
<name>A0A916JX61_9MICO</name>
<gene>
    <name evidence="4" type="primary">chdC</name>
    <name evidence="6" type="ORF">LEUCIP111803_01170</name>
</gene>
<evidence type="ECO:0000256" key="3">
    <source>
        <dbReference type="ARBA" id="ARBA00030236"/>
    </source>
</evidence>
<dbReference type="GO" id="GO:0046872">
    <property type="term" value="F:metal ion binding"/>
    <property type="evidence" value="ECO:0007669"/>
    <property type="project" value="UniProtKB-KW"/>
</dbReference>
<feature type="active site" evidence="4">
    <location>
        <position position="147"/>
    </location>
</feature>
<keyword evidence="4" id="KW-0408">Iron</keyword>
<comment type="cofactor">
    <cofactor evidence="4">
        <name>Fe-coproporphyrin III</name>
        <dbReference type="ChEBI" id="CHEBI:68438"/>
    </cofactor>
    <text evidence="4">Fe-coproporphyrin III acts as both substrate and redox cofactor.</text>
</comment>
<dbReference type="EMBL" id="CAJVAP010000011">
    <property type="protein sequence ID" value="CAG7609123.1"/>
    <property type="molecule type" value="Genomic_DNA"/>
</dbReference>
<sequence length="246" mass="27066">MTDNAASPSAAQPSAAPHIDHSDIAEEINSAVNYTMYAVFREDPSAPSPGGEAIRAIIDRLCATAGLTVRGWYDVSGFRADADLLLWLHAPTSGALQAAYRAVLEESAGRLAPVWSNIGVHRAAEFNRSHVPAFLAGEEPKGYLCIYPFVRGREWYLLPDAERSQMLREHGAAARDYGDVLANTVASFGLGDYEWLLGFEADELFRIVDLMRELRATGARRHVIEETPFFTGPRRSAETLLGRAFR</sequence>
<feature type="compositionally biased region" description="Low complexity" evidence="5">
    <location>
        <begin position="1"/>
        <end position="17"/>
    </location>
</feature>
<comment type="similarity">
    <text evidence="4">Belongs to the ChdC family. Type 2 subfamily.</text>
</comment>
<dbReference type="PANTHER" id="PTHR36843">
    <property type="entry name" value="HEME-DEPENDENT PEROXIDASE YWFI-RELATED"/>
    <property type="match status" value="1"/>
</dbReference>
<dbReference type="GO" id="GO:0006785">
    <property type="term" value="P:heme B biosynthetic process"/>
    <property type="evidence" value="ECO:0007669"/>
    <property type="project" value="UniProtKB-UniRule"/>
</dbReference>